<dbReference type="SUPFAM" id="SSF54637">
    <property type="entry name" value="Thioesterase/thiol ester dehydrase-isomerase"/>
    <property type="match status" value="1"/>
</dbReference>
<dbReference type="InterPro" id="IPR039569">
    <property type="entry name" value="FAS1-like_DH_region"/>
</dbReference>
<name>X1S182_9ZZZZ</name>
<proteinExistence type="predicted"/>
<protein>
    <recommendedName>
        <fullName evidence="1">FAS1-like dehydratase domain-containing protein</fullName>
    </recommendedName>
</protein>
<feature type="domain" description="FAS1-like dehydratase" evidence="1">
    <location>
        <begin position="17"/>
        <end position="146"/>
    </location>
</feature>
<gene>
    <name evidence="2" type="ORF">S12H4_17752</name>
</gene>
<evidence type="ECO:0000259" key="1">
    <source>
        <dbReference type="Pfam" id="PF13452"/>
    </source>
</evidence>
<dbReference type="AlphaFoldDB" id="X1S182"/>
<organism evidence="2">
    <name type="scientific">marine sediment metagenome</name>
    <dbReference type="NCBI Taxonomy" id="412755"/>
    <lineage>
        <taxon>unclassified sequences</taxon>
        <taxon>metagenomes</taxon>
        <taxon>ecological metagenomes</taxon>
    </lineage>
</organism>
<dbReference type="Pfam" id="PF13452">
    <property type="entry name" value="FAS1_DH_region"/>
    <property type="match status" value="1"/>
</dbReference>
<sequence>MAIPEKIAELIGPIGEPQIWEVERGAIRRFADAIDDPNPLYHDVEYAQNSRYGEMIAPVGFFGWPIKGAFMENMGSIIGPIVDAGYLVIVDGGIEYEPFLPIRAGGILSSYGKITDISEKTTKSGKGMLIPTMEMNFLNQNGDKVLAVRWSFICRQL</sequence>
<evidence type="ECO:0000313" key="2">
    <source>
        <dbReference type="EMBL" id="GAI86792.1"/>
    </source>
</evidence>
<dbReference type="Gene3D" id="3.10.129.10">
    <property type="entry name" value="Hotdog Thioesterase"/>
    <property type="match status" value="1"/>
</dbReference>
<dbReference type="EMBL" id="BARW01008708">
    <property type="protein sequence ID" value="GAI86792.1"/>
    <property type="molecule type" value="Genomic_DNA"/>
</dbReference>
<reference evidence="2" key="1">
    <citation type="journal article" date="2014" name="Front. Microbiol.">
        <title>High frequency of phylogenetically diverse reductive dehalogenase-homologous genes in deep subseafloor sedimentary metagenomes.</title>
        <authorList>
            <person name="Kawai M."/>
            <person name="Futagami T."/>
            <person name="Toyoda A."/>
            <person name="Takaki Y."/>
            <person name="Nishi S."/>
            <person name="Hori S."/>
            <person name="Arai W."/>
            <person name="Tsubouchi T."/>
            <person name="Morono Y."/>
            <person name="Uchiyama I."/>
            <person name="Ito T."/>
            <person name="Fujiyama A."/>
            <person name="Inagaki F."/>
            <person name="Takami H."/>
        </authorList>
    </citation>
    <scope>NUCLEOTIDE SEQUENCE</scope>
    <source>
        <strain evidence="2">Expedition CK06-06</strain>
    </source>
</reference>
<comment type="caution">
    <text evidence="2">The sequence shown here is derived from an EMBL/GenBank/DDBJ whole genome shotgun (WGS) entry which is preliminary data.</text>
</comment>
<accession>X1S182</accession>
<dbReference type="InterPro" id="IPR029069">
    <property type="entry name" value="HotDog_dom_sf"/>
</dbReference>
<dbReference type="CDD" id="cd03441">
    <property type="entry name" value="R_hydratase_like"/>
    <property type="match status" value="1"/>
</dbReference>